<evidence type="ECO:0000313" key="2">
    <source>
        <dbReference type="Proteomes" id="UP000240883"/>
    </source>
</evidence>
<dbReference type="OrthoDB" id="3801418at2759"/>
<dbReference type="Proteomes" id="UP000240883">
    <property type="component" value="Unassembled WGS sequence"/>
</dbReference>
<reference evidence="1 2" key="1">
    <citation type="journal article" date="2018" name="Front. Microbiol.">
        <title>Genome-Wide Analysis of Corynespora cassiicola Leaf Fall Disease Putative Effectors.</title>
        <authorList>
            <person name="Lopez D."/>
            <person name="Ribeiro S."/>
            <person name="Label P."/>
            <person name="Fumanal B."/>
            <person name="Venisse J.S."/>
            <person name="Kohler A."/>
            <person name="de Oliveira R.R."/>
            <person name="Labutti K."/>
            <person name="Lipzen A."/>
            <person name="Lail K."/>
            <person name="Bauer D."/>
            <person name="Ohm R.A."/>
            <person name="Barry K.W."/>
            <person name="Spatafora J."/>
            <person name="Grigoriev I.V."/>
            <person name="Martin F.M."/>
            <person name="Pujade-Renaud V."/>
        </authorList>
    </citation>
    <scope>NUCLEOTIDE SEQUENCE [LARGE SCALE GENOMIC DNA]</scope>
    <source>
        <strain evidence="1 2">Philippines</strain>
    </source>
</reference>
<protein>
    <recommendedName>
        <fullName evidence="3">F-box domain-containing protein</fullName>
    </recommendedName>
</protein>
<dbReference type="PANTHER" id="PTHR42085">
    <property type="entry name" value="F-BOX DOMAIN-CONTAINING PROTEIN"/>
    <property type="match status" value="1"/>
</dbReference>
<dbReference type="InterPro" id="IPR038883">
    <property type="entry name" value="AN11006-like"/>
</dbReference>
<accession>A0A2T2P8J4</accession>
<keyword evidence="2" id="KW-1185">Reference proteome</keyword>
<sequence>MNSKVKSPKYAPKPHLLTLPREIRDIIYKFLGRTVQHGPGHSFFRRTWFEHEVSNVPPLQLKLTCHRIYEETRELRKSRYNMHFCHTDERAPQEILDSIEPDIQVRVLSLQCLVIRDFYMCRNHNSRSGDVEYWQKLESVVNALPNLQALKLRFGGWSEQTAKRRLLKYPKKLLKASRRNYTGFDDLPDEISGIPLRQRAFGFAMVNRIGYANWALFKTQFAEGLVYSNLMSYRDYWTEGSLVEIGDYDQYNSRTDAYLSWAEHRIQN</sequence>
<dbReference type="AlphaFoldDB" id="A0A2T2P8J4"/>
<gene>
    <name evidence="1" type="ORF">BS50DRAFT_642046</name>
</gene>
<evidence type="ECO:0008006" key="3">
    <source>
        <dbReference type="Google" id="ProtNLM"/>
    </source>
</evidence>
<dbReference type="PANTHER" id="PTHR42085:SF1">
    <property type="entry name" value="F-BOX DOMAIN-CONTAINING PROTEIN"/>
    <property type="match status" value="1"/>
</dbReference>
<dbReference type="EMBL" id="KZ678128">
    <property type="protein sequence ID" value="PSN73970.1"/>
    <property type="molecule type" value="Genomic_DNA"/>
</dbReference>
<name>A0A2T2P8J4_CORCC</name>
<organism evidence="1 2">
    <name type="scientific">Corynespora cassiicola Philippines</name>
    <dbReference type="NCBI Taxonomy" id="1448308"/>
    <lineage>
        <taxon>Eukaryota</taxon>
        <taxon>Fungi</taxon>
        <taxon>Dikarya</taxon>
        <taxon>Ascomycota</taxon>
        <taxon>Pezizomycotina</taxon>
        <taxon>Dothideomycetes</taxon>
        <taxon>Pleosporomycetidae</taxon>
        <taxon>Pleosporales</taxon>
        <taxon>Corynesporascaceae</taxon>
        <taxon>Corynespora</taxon>
    </lineage>
</organism>
<proteinExistence type="predicted"/>
<evidence type="ECO:0000313" key="1">
    <source>
        <dbReference type="EMBL" id="PSN73970.1"/>
    </source>
</evidence>